<dbReference type="Proteomes" id="UP000197156">
    <property type="component" value="Chromosome"/>
</dbReference>
<dbReference type="AlphaFoldDB" id="A0A218P1M6"/>
<organism evidence="1 2">
    <name type="scientific">Thermococcus celer Vu 13 = JCM 8558</name>
    <dbReference type="NCBI Taxonomy" id="1293037"/>
    <lineage>
        <taxon>Archaea</taxon>
        <taxon>Methanobacteriati</taxon>
        <taxon>Methanobacteriota</taxon>
        <taxon>Thermococci</taxon>
        <taxon>Thermococcales</taxon>
        <taxon>Thermococcaceae</taxon>
        <taxon>Thermococcus</taxon>
    </lineage>
</organism>
<sequence>MGFEFTLLKKAFMMGFAFGWRSFGAREIANPLDLAFLILNSGFNGRLRVQTLTGGQLKGITIFRQPFPKRLQGALRAPE</sequence>
<keyword evidence="2" id="KW-1185">Reference proteome</keyword>
<name>A0A218P1M6_THECE</name>
<accession>A0A218P1M6</accession>
<dbReference type="KEGG" id="tce:A3L02_04300"/>
<dbReference type="EMBL" id="CP014854">
    <property type="protein sequence ID" value="ASI98836.1"/>
    <property type="molecule type" value="Genomic_DNA"/>
</dbReference>
<proteinExistence type="predicted"/>
<protein>
    <submittedName>
        <fullName evidence="1">Uncharacterized protein</fullName>
    </submittedName>
</protein>
<reference evidence="1 2" key="1">
    <citation type="submission" date="2016-03" db="EMBL/GenBank/DDBJ databases">
        <title>Complete genome sequence of Thermococcus celer.</title>
        <authorList>
            <person name="Oger P.M."/>
        </authorList>
    </citation>
    <scope>NUCLEOTIDE SEQUENCE [LARGE SCALE GENOMIC DNA]</scope>
    <source>
        <strain evidence="1 2">Vu 13</strain>
    </source>
</reference>
<gene>
    <name evidence="1" type="ORF">A3L02_04300</name>
</gene>
<evidence type="ECO:0000313" key="1">
    <source>
        <dbReference type="EMBL" id="ASI98836.1"/>
    </source>
</evidence>
<evidence type="ECO:0000313" key="2">
    <source>
        <dbReference type="Proteomes" id="UP000197156"/>
    </source>
</evidence>